<keyword evidence="4" id="KW-1185">Reference proteome</keyword>
<dbReference type="InterPro" id="IPR005804">
    <property type="entry name" value="FA_desaturase_dom"/>
</dbReference>
<dbReference type="EC" id="1.14.19.-" evidence="3"/>
<gene>
    <name evidence="3" type="primary">desA3</name>
    <name evidence="3" type="ORF">LMG3441_00354</name>
</gene>
<dbReference type="CDD" id="cd03506">
    <property type="entry name" value="Delta6-FADS-like"/>
    <property type="match status" value="1"/>
</dbReference>
<reference evidence="3 4" key="1">
    <citation type="submission" date="2020-04" db="EMBL/GenBank/DDBJ databases">
        <authorList>
            <person name="De Canck E."/>
        </authorList>
    </citation>
    <scope>NUCLEOTIDE SEQUENCE [LARGE SCALE GENOMIC DNA]</scope>
    <source>
        <strain evidence="3 4">LMG 3441</strain>
    </source>
</reference>
<organism evidence="3 4">
    <name type="scientific">Achromobacter kerstersii</name>
    <dbReference type="NCBI Taxonomy" id="1353890"/>
    <lineage>
        <taxon>Bacteria</taxon>
        <taxon>Pseudomonadati</taxon>
        <taxon>Pseudomonadota</taxon>
        <taxon>Betaproteobacteria</taxon>
        <taxon>Burkholderiales</taxon>
        <taxon>Alcaligenaceae</taxon>
        <taxon>Achromobacter</taxon>
    </lineage>
</organism>
<evidence type="ECO:0000313" key="3">
    <source>
        <dbReference type="EMBL" id="CAB3657123.1"/>
    </source>
</evidence>
<feature type="transmembrane region" description="Helical" evidence="1">
    <location>
        <begin position="89"/>
        <end position="106"/>
    </location>
</feature>
<feature type="domain" description="Fatty acid desaturase" evidence="2">
    <location>
        <begin position="50"/>
        <end position="319"/>
    </location>
</feature>
<sequence length="353" mass="40506">MPANSDFARLRNTLMAAGFSERTPWAIFGEWLVFVGLTIAGVAALATSDAWWVRLLAFAAIIMGSMGITTNAHTASHHAISKRRWVNDFFLYFGYPFFSQVSANYWRQKHLVIHHPHPNIVGVDNDANLAPVFALNQSELHRVRGLHRWWYAHQGYFLPLMLVGNAFGVVFQSWRYLLRRLADPAKRTRAHWADLSVLMLHWVVWVGVPCLFFTLEAVLMFTLLRYAAMSYAAFALFAPAHYPAAAGLYDRSTLNGNFLMLQTATTINFRTGPVGRLLCGGVEYQIEHHLFPSISPRHYRAISPIVKRFCDEHGYPYRTEGWFEAMWHSFVTFWRPKVVHAALPEPEPRRSQR</sequence>
<accession>A0A6S6Z9S6</accession>
<dbReference type="InterPro" id="IPR012171">
    <property type="entry name" value="Fatty_acid_desaturase"/>
</dbReference>
<evidence type="ECO:0000259" key="2">
    <source>
        <dbReference type="Pfam" id="PF00487"/>
    </source>
</evidence>
<feature type="transmembrane region" description="Helical" evidence="1">
    <location>
        <begin position="229"/>
        <end position="249"/>
    </location>
</feature>
<dbReference type="GO" id="GO:0016020">
    <property type="term" value="C:membrane"/>
    <property type="evidence" value="ECO:0007669"/>
    <property type="project" value="TreeGrafter"/>
</dbReference>
<evidence type="ECO:0000313" key="4">
    <source>
        <dbReference type="Proteomes" id="UP000494269"/>
    </source>
</evidence>
<feature type="transmembrane region" description="Helical" evidence="1">
    <location>
        <begin position="199"/>
        <end position="223"/>
    </location>
</feature>
<name>A0A6S6Z9S6_9BURK</name>
<keyword evidence="1" id="KW-1133">Transmembrane helix</keyword>
<dbReference type="Proteomes" id="UP000494269">
    <property type="component" value="Unassembled WGS sequence"/>
</dbReference>
<keyword evidence="3" id="KW-0560">Oxidoreductase</keyword>
<protein>
    <submittedName>
        <fullName evidence="3">NADPH-dependent stearoyl-CoA 9-desaturase</fullName>
        <ecNumber evidence="3">1.14.19.-</ecNumber>
    </submittedName>
</protein>
<keyword evidence="1" id="KW-0812">Transmembrane</keyword>
<evidence type="ECO:0000256" key="1">
    <source>
        <dbReference type="SAM" id="Phobius"/>
    </source>
</evidence>
<dbReference type="RefSeq" id="WP_175168569.1">
    <property type="nucleotide sequence ID" value="NZ_CADIJQ010000001.1"/>
</dbReference>
<keyword evidence="1" id="KW-0472">Membrane</keyword>
<feature type="transmembrane region" description="Helical" evidence="1">
    <location>
        <begin position="156"/>
        <end position="178"/>
    </location>
</feature>
<feature type="transmembrane region" description="Helical" evidence="1">
    <location>
        <begin position="25"/>
        <end position="45"/>
    </location>
</feature>
<dbReference type="Pfam" id="PF00487">
    <property type="entry name" value="FA_desaturase"/>
    <property type="match status" value="1"/>
</dbReference>
<dbReference type="GO" id="GO:0008610">
    <property type="term" value="P:lipid biosynthetic process"/>
    <property type="evidence" value="ECO:0007669"/>
    <property type="project" value="UniProtKB-ARBA"/>
</dbReference>
<dbReference type="PANTHER" id="PTHR19353:SF19">
    <property type="entry name" value="DELTA(5) FATTY ACID DESATURASE C-RELATED"/>
    <property type="match status" value="1"/>
</dbReference>
<proteinExistence type="predicted"/>
<dbReference type="GO" id="GO:0016717">
    <property type="term" value="F:oxidoreductase activity, acting on paired donors, with oxidation of a pair of donors resulting in the reduction of molecular oxygen to two molecules of water"/>
    <property type="evidence" value="ECO:0007669"/>
    <property type="project" value="TreeGrafter"/>
</dbReference>
<dbReference type="EMBL" id="CADIJQ010000001">
    <property type="protein sequence ID" value="CAB3657123.1"/>
    <property type="molecule type" value="Genomic_DNA"/>
</dbReference>
<dbReference type="AlphaFoldDB" id="A0A6S6Z9S6"/>
<dbReference type="PANTHER" id="PTHR19353">
    <property type="entry name" value="FATTY ACID DESATURASE 2"/>
    <property type="match status" value="1"/>
</dbReference>
<feature type="transmembrane region" description="Helical" evidence="1">
    <location>
        <begin position="51"/>
        <end position="68"/>
    </location>
</feature>